<feature type="domain" description="RING-type" evidence="18">
    <location>
        <begin position="33"/>
        <end position="72"/>
    </location>
</feature>
<reference evidence="19" key="1">
    <citation type="submission" date="2020-07" db="EMBL/GenBank/DDBJ databases">
        <title>A long reads based de novo assembly of the rainbow trout Arlee double haploid line genome.</title>
        <authorList>
            <person name="Gao G."/>
            <person name="Palti Y."/>
        </authorList>
    </citation>
    <scope>NUCLEOTIDE SEQUENCE [LARGE SCALE GENOMIC DNA]</scope>
</reference>
<dbReference type="FunFam" id="3.30.40.10:FF:000136">
    <property type="entry name" value="E3 ubiquitin-protein ligase Topors"/>
    <property type="match status" value="1"/>
</dbReference>
<evidence type="ECO:0000256" key="11">
    <source>
        <dbReference type="ARBA" id="ARBA00076856"/>
    </source>
</evidence>
<dbReference type="GO" id="GO:0061630">
    <property type="term" value="F:ubiquitin protein ligase activity"/>
    <property type="evidence" value="ECO:0007669"/>
    <property type="project" value="UniProtKB-EC"/>
</dbReference>
<evidence type="ECO:0000256" key="1">
    <source>
        <dbReference type="ARBA" id="ARBA00000900"/>
    </source>
</evidence>
<feature type="compositionally biased region" description="Basic and acidic residues" evidence="17">
    <location>
        <begin position="342"/>
        <end position="358"/>
    </location>
</feature>
<dbReference type="InterPro" id="IPR013083">
    <property type="entry name" value="Znf_RING/FYVE/PHD"/>
</dbReference>
<keyword evidence="3" id="KW-0808">Transferase</keyword>
<evidence type="ECO:0000256" key="4">
    <source>
        <dbReference type="ARBA" id="ARBA00022723"/>
    </source>
</evidence>
<feature type="region of interest" description="Disordered" evidence="17">
    <location>
        <begin position="327"/>
        <end position="771"/>
    </location>
</feature>
<feature type="compositionally biased region" description="Basic and acidic residues" evidence="17">
    <location>
        <begin position="440"/>
        <end position="468"/>
    </location>
</feature>
<evidence type="ECO:0000256" key="6">
    <source>
        <dbReference type="ARBA" id="ARBA00022786"/>
    </source>
</evidence>
<dbReference type="InterPro" id="IPR017907">
    <property type="entry name" value="Znf_RING_CS"/>
</dbReference>
<dbReference type="PANTHER" id="PTHR46077:SF1">
    <property type="entry name" value="TOP1 BINDING ARGININE_SERINE RICH PROTEIN, E3 UBIQUITIN LIGASE"/>
    <property type="match status" value="1"/>
</dbReference>
<evidence type="ECO:0000256" key="17">
    <source>
        <dbReference type="SAM" id="MobiDB-lite"/>
    </source>
</evidence>
<dbReference type="CDD" id="cd16574">
    <property type="entry name" value="RING-HC_Topors"/>
    <property type="match status" value="1"/>
</dbReference>
<evidence type="ECO:0000256" key="14">
    <source>
        <dbReference type="ARBA" id="ARBA00079184"/>
    </source>
</evidence>
<protein>
    <recommendedName>
        <fullName evidence="10">E3 ubiquitin-protein ligase Topors</fullName>
        <ecNumber evidence="2">2.3.2.27</ecNumber>
    </recommendedName>
    <alternativeName>
        <fullName evidence="11">RING-type E3 ubiquitin transferase Topors</fullName>
    </alternativeName>
    <alternativeName>
        <fullName evidence="13">SUMO1-protein E3 ligase Topors</fullName>
    </alternativeName>
    <alternativeName>
        <fullName evidence="12">Topoisomerase I-binding RING finger protein</fullName>
    </alternativeName>
    <alternativeName>
        <fullName evidence="14">Topoisomerase I-binding arginine/serine-rich protein</fullName>
    </alternativeName>
    <alternativeName>
        <fullName evidence="15">Tumor suppressor p53-binding protein 3</fullName>
    </alternativeName>
</protein>
<evidence type="ECO:0000256" key="13">
    <source>
        <dbReference type="ARBA" id="ARBA00079040"/>
    </source>
</evidence>
<feature type="compositionally biased region" description="Low complexity" evidence="17">
    <location>
        <begin position="360"/>
        <end position="373"/>
    </location>
</feature>
<keyword evidence="4" id="KW-0479">Metal-binding</keyword>
<evidence type="ECO:0000256" key="2">
    <source>
        <dbReference type="ARBA" id="ARBA00012483"/>
    </source>
</evidence>
<accession>A0A8C7VCS7</accession>
<feature type="compositionally biased region" description="Polar residues" evidence="17">
    <location>
        <begin position="670"/>
        <end position="696"/>
    </location>
</feature>
<dbReference type="PROSITE" id="PS00518">
    <property type="entry name" value="ZF_RING_1"/>
    <property type="match status" value="1"/>
</dbReference>
<dbReference type="GO" id="GO:0032391">
    <property type="term" value="C:photoreceptor connecting cilium"/>
    <property type="evidence" value="ECO:0007669"/>
    <property type="project" value="UniProtKB-ARBA"/>
</dbReference>
<evidence type="ECO:0000259" key="18">
    <source>
        <dbReference type="PROSITE" id="PS50089"/>
    </source>
</evidence>
<dbReference type="GO" id="GO:0008630">
    <property type="term" value="P:intrinsic apoptotic signaling pathway in response to DNA damage"/>
    <property type="evidence" value="ECO:0007669"/>
    <property type="project" value="UniProtKB-ARBA"/>
</dbReference>
<evidence type="ECO:0000256" key="3">
    <source>
        <dbReference type="ARBA" id="ARBA00022679"/>
    </source>
</evidence>
<evidence type="ECO:0000256" key="16">
    <source>
        <dbReference type="PROSITE-ProRule" id="PRU00175"/>
    </source>
</evidence>
<feature type="compositionally biased region" description="Basic residues" evidence="17">
    <location>
        <begin position="582"/>
        <end position="604"/>
    </location>
</feature>
<feature type="compositionally biased region" description="Polar residues" evidence="17">
    <location>
        <begin position="736"/>
        <end position="750"/>
    </location>
</feature>
<dbReference type="PROSITE" id="PS50089">
    <property type="entry name" value="ZF_RING_2"/>
    <property type="match status" value="1"/>
</dbReference>
<keyword evidence="8" id="KW-0805">Transcription regulation</keyword>
<reference evidence="19" key="3">
    <citation type="submission" date="2025-09" db="UniProtKB">
        <authorList>
            <consortium name="Ensembl"/>
        </authorList>
    </citation>
    <scope>IDENTIFICATION</scope>
</reference>
<organism evidence="19 20">
    <name type="scientific">Oncorhynchus mykiss</name>
    <name type="common">Rainbow trout</name>
    <name type="synonym">Salmo gairdneri</name>
    <dbReference type="NCBI Taxonomy" id="8022"/>
    <lineage>
        <taxon>Eukaryota</taxon>
        <taxon>Metazoa</taxon>
        <taxon>Chordata</taxon>
        <taxon>Craniata</taxon>
        <taxon>Vertebrata</taxon>
        <taxon>Euteleostomi</taxon>
        <taxon>Actinopterygii</taxon>
        <taxon>Neopterygii</taxon>
        <taxon>Teleostei</taxon>
        <taxon>Protacanthopterygii</taxon>
        <taxon>Salmoniformes</taxon>
        <taxon>Salmonidae</taxon>
        <taxon>Salmoninae</taxon>
        <taxon>Oncorhynchus</taxon>
    </lineage>
</organism>
<feature type="compositionally biased region" description="Basic residues" evidence="17">
    <location>
        <begin position="535"/>
        <end position="552"/>
    </location>
</feature>
<dbReference type="GeneTree" id="ENSGT00530000064170"/>
<evidence type="ECO:0000256" key="10">
    <source>
        <dbReference type="ARBA" id="ARBA00071236"/>
    </source>
</evidence>
<evidence type="ECO:0000313" key="20">
    <source>
        <dbReference type="Proteomes" id="UP000694395"/>
    </source>
</evidence>
<dbReference type="EC" id="2.3.2.27" evidence="2"/>
<reference evidence="19" key="2">
    <citation type="submission" date="2025-08" db="UniProtKB">
        <authorList>
            <consortium name="Ensembl"/>
        </authorList>
    </citation>
    <scope>IDENTIFICATION</scope>
</reference>
<dbReference type="Gene3D" id="3.30.40.10">
    <property type="entry name" value="Zinc/RING finger domain, C3HC4 (zinc finger)"/>
    <property type="match status" value="1"/>
</dbReference>
<feature type="compositionally biased region" description="Polar residues" evidence="17">
    <location>
        <begin position="417"/>
        <end position="427"/>
    </location>
</feature>
<keyword evidence="5 16" id="KW-0863">Zinc-finger</keyword>
<feature type="compositionally biased region" description="Basic residues" evidence="17">
    <location>
        <begin position="622"/>
        <end position="649"/>
    </location>
</feature>
<proteinExistence type="predicted"/>
<sequence>MAAAKMTLRLRKKSALDKSSEVLSAEASPDSKCPICLDRFNNMAYLDLCLHKFCFRCIHEWSKNKAECPLCKQPFNSIYHSIQSEKDFKKYDLRPTENGSFGSFAGERFRYRTTLTGARRQDQRRTSPPPDNGVMFEALTGFFQKNPACLHRLLPWLKRELVVLYGAHGSLELQPFLQARTDHFLHEFVNFARAPFNMEAYDQHAVYDCPAPSSDEGSSSNSSVIAISEDEEEGDSVELDPMSGGALSQSTWDDETPGPSYSTTEPTRDGQACTSSGDEDCIIVGFVKPLAERTPELVKLSSDSEESVLEEIKDEVPRLLQHIRFTSLSPASSQGQCPGKAEGVERKQDVSCSKERRNTSPSIRCESSSSKSASKNRGQTEKDGRRCHSRDSSRERPRSRSRDRGRRSRSADRSRSTKSPAISINSDSTLSRGRRQSRSQSRDRSHTKWEKTRDNKDSSRSGRSHDSSSHSYHWHYYSRESERDSSAMLYTERRSYYSSSHRNIDCRSPSQSPDSHRRDKRRSRSRSSTCSPSGAHRKSRHEKPSGKRKYKSRHLEEPSPKDQSSIALDEPPSSTTSSYVKDKKKSKEKRHRKSKEKSGGKRSRSLSVEIIFEGSSSEQTRKHQKKKKKHKKKGKRHRSKERTGSRKHSPTVITIDSDSDQHTAEGANDANHTCPVSSSTSNSVLAPSTTTTTGNPADSGLLESMLQDWEQQIPPVGLDSGVLEAKPPINVAAASDTPTQSEGVLSQSASADEANSHSPSNDNTSHFLEES</sequence>
<dbReference type="Pfam" id="PF13923">
    <property type="entry name" value="zf-C3HC4_2"/>
    <property type="match status" value="1"/>
</dbReference>
<feature type="compositionally biased region" description="Basic and acidic residues" evidence="17">
    <location>
        <begin position="378"/>
        <end position="402"/>
    </location>
</feature>
<feature type="compositionally biased region" description="Polar residues" evidence="17">
    <location>
        <begin position="756"/>
        <end position="771"/>
    </location>
</feature>
<feature type="compositionally biased region" description="Polar residues" evidence="17">
    <location>
        <begin position="327"/>
        <end position="336"/>
    </location>
</feature>
<evidence type="ECO:0000256" key="15">
    <source>
        <dbReference type="ARBA" id="ARBA00082108"/>
    </source>
</evidence>
<evidence type="ECO:0000256" key="5">
    <source>
        <dbReference type="ARBA" id="ARBA00022771"/>
    </source>
</evidence>
<dbReference type="PANTHER" id="PTHR46077">
    <property type="entry name" value="E3 UBIQUITIN-PROTEIN LIGASE TOPORS"/>
    <property type="match status" value="1"/>
</dbReference>
<feature type="compositionally biased region" description="Low complexity" evidence="17">
    <location>
        <begin position="213"/>
        <end position="223"/>
    </location>
</feature>
<dbReference type="SUPFAM" id="SSF57850">
    <property type="entry name" value="RING/U-box"/>
    <property type="match status" value="1"/>
</dbReference>
<comment type="catalytic activity">
    <reaction evidence="1">
        <text>S-ubiquitinyl-[E2 ubiquitin-conjugating enzyme]-L-cysteine + [acceptor protein]-L-lysine = [E2 ubiquitin-conjugating enzyme]-L-cysteine + N(6)-ubiquitinyl-[acceptor protein]-L-lysine.</text>
        <dbReference type="EC" id="2.3.2.27"/>
    </reaction>
</comment>
<feature type="region of interest" description="Disordered" evidence="17">
    <location>
        <begin position="209"/>
        <end position="275"/>
    </location>
</feature>
<dbReference type="InterPro" id="IPR058746">
    <property type="entry name" value="Znf_RING-type_Topors"/>
</dbReference>
<dbReference type="Proteomes" id="UP000694395">
    <property type="component" value="Chromosome 10"/>
</dbReference>
<feature type="compositionally biased region" description="Acidic residues" evidence="17">
    <location>
        <begin position="228"/>
        <end position="238"/>
    </location>
</feature>
<evidence type="ECO:0000256" key="7">
    <source>
        <dbReference type="ARBA" id="ARBA00022833"/>
    </source>
</evidence>
<dbReference type="GO" id="GO:0006513">
    <property type="term" value="P:protein monoubiquitination"/>
    <property type="evidence" value="ECO:0007669"/>
    <property type="project" value="TreeGrafter"/>
</dbReference>
<evidence type="ECO:0000256" key="12">
    <source>
        <dbReference type="ARBA" id="ARBA00076940"/>
    </source>
</evidence>
<dbReference type="GO" id="GO:0008270">
    <property type="term" value="F:zinc ion binding"/>
    <property type="evidence" value="ECO:0007669"/>
    <property type="project" value="UniProtKB-KW"/>
</dbReference>
<keyword evidence="20" id="KW-1185">Reference proteome</keyword>
<dbReference type="AlphaFoldDB" id="A0A8C7VCS7"/>
<name>A0A8C7VCS7_ONCMY</name>
<dbReference type="Ensembl" id="ENSOMYT00000017541.2">
    <property type="protein sequence ID" value="ENSOMYP00000015899.2"/>
    <property type="gene ID" value="ENSOMYG00000007796.2"/>
</dbReference>
<dbReference type="GO" id="GO:0000209">
    <property type="term" value="P:protein polyubiquitination"/>
    <property type="evidence" value="ECO:0007669"/>
    <property type="project" value="TreeGrafter"/>
</dbReference>
<dbReference type="InterPro" id="IPR001841">
    <property type="entry name" value="Znf_RING"/>
</dbReference>
<evidence type="ECO:0000313" key="19">
    <source>
        <dbReference type="Ensembl" id="ENSOMYP00000015899.2"/>
    </source>
</evidence>
<evidence type="ECO:0000256" key="9">
    <source>
        <dbReference type="ARBA" id="ARBA00023163"/>
    </source>
</evidence>
<keyword evidence="6" id="KW-0833">Ubl conjugation pathway</keyword>
<evidence type="ECO:0000256" key="8">
    <source>
        <dbReference type="ARBA" id="ARBA00023015"/>
    </source>
</evidence>
<keyword evidence="7" id="KW-0862">Zinc</keyword>
<feature type="compositionally biased region" description="Basic and acidic residues" evidence="17">
    <location>
        <begin position="477"/>
        <end position="495"/>
    </location>
</feature>
<dbReference type="SMART" id="SM00184">
    <property type="entry name" value="RING"/>
    <property type="match status" value="1"/>
</dbReference>
<keyword evidence="9" id="KW-0804">Transcription</keyword>